<dbReference type="EMBL" id="ML987196">
    <property type="protein sequence ID" value="KAF2248461.1"/>
    <property type="molecule type" value="Genomic_DNA"/>
</dbReference>
<name>A0A6A6IDJ4_9PLEO</name>
<feature type="region of interest" description="Disordered" evidence="1">
    <location>
        <begin position="38"/>
        <end position="63"/>
    </location>
</feature>
<feature type="compositionally biased region" description="Basic and acidic residues" evidence="1">
    <location>
        <begin position="44"/>
        <end position="60"/>
    </location>
</feature>
<evidence type="ECO:0000256" key="1">
    <source>
        <dbReference type="SAM" id="MobiDB-lite"/>
    </source>
</evidence>
<dbReference type="Proteomes" id="UP000800094">
    <property type="component" value="Unassembled WGS sequence"/>
</dbReference>
<dbReference type="GeneID" id="54586771"/>
<evidence type="ECO:0000313" key="3">
    <source>
        <dbReference type="Proteomes" id="UP000800094"/>
    </source>
</evidence>
<gene>
    <name evidence="2" type="ORF">BU26DRAFT_565855</name>
</gene>
<dbReference type="AlphaFoldDB" id="A0A6A6IDJ4"/>
<organism evidence="2 3">
    <name type="scientific">Trematosphaeria pertusa</name>
    <dbReference type="NCBI Taxonomy" id="390896"/>
    <lineage>
        <taxon>Eukaryota</taxon>
        <taxon>Fungi</taxon>
        <taxon>Dikarya</taxon>
        <taxon>Ascomycota</taxon>
        <taxon>Pezizomycotina</taxon>
        <taxon>Dothideomycetes</taxon>
        <taxon>Pleosporomycetidae</taxon>
        <taxon>Pleosporales</taxon>
        <taxon>Massarineae</taxon>
        <taxon>Trematosphaeriaceae</taxon>
        <taxon>Trematosphaeria</taxon>
    </lineage>
</organism>
<sequence length="99" mass="10903">MASYYIVSYSYSGSGQTGYTNIVEEALKAKSLERSGEPDWTARIGDKSSGKVEEHKKADGGLDESVTEGWVTKGLHKAIAEYEAKSEIYLTDMTEDDLK</sequence>
<reference evidence="2" key="1">
    <citation type="journal article" date="2020" name="Stud. Mycol.">
        <title>101 Dothideomycetes genomes: a test case for predicting lifestyles and emergence of pathogens.</title>
        <authorList>
            <person name="Haridas S."/>
            <person name="Albert R."/>
            <person name="Binder M."/>
            <person name="Bloem J."/>
            <person name="Labutti K."/>
            <person name="Salamov A."/>
            <person name="Andreopoulos B."/>
            <person name="Baker S."/>
            <person name="Barry K."/>
            <person name="Bills G."/>
            <person name="Bluhm B."/>
            <person name="Cannon C."/>
            <person name="Castanera R."/>
            <person name="Culley D."/>
            <person name="Daum C."/>
            <person name="Ezra D."/>
            <person name="Gonzalez J."/>
            <person name="Henrissat B."/>
            <person name="Kuo A."/>
            <person name="Liang C."/>
            <person name="Lipzen A."/>
            <person name="Lutzoni F."/>
            <person name="Magnuson J."/>
            <person name="Mondo S."/>
            <person name="Nolan M."/>
            <person name="Ohm R."/>
            <person name="Pangilinan J."/>
            <person name="Park H.-J."/>
            <person name="Ramirez L."/>
            <person name="Alfaro M."/>
            <person name="Sun H."/>
            <person name="Tritt A."/>
            <person name="Yoshinaga Y."/>
            <person name="Zwiers L.-H."/>
            <person name="Turgeon B."/>
            <person name="Goodwin S."/>
            <person name="Spatafora J."/>
            <person name="Crous P."/>
            <person name="Grigoriev I."/>
        </authorList>
    </citation>
    <scope>NUCLEOTIDE SEQUENCE</scope>
    <source>
        <strain evidence="2">CBS 122368</strain>
    </source>
</reference>
<keyword evidence="3" id="KW-1185">Reference proteome</keyword>
<evidence type="ECO:0000313" key="2">
    <source>
        <dbReference type="EMBL" id="KAF2248461.1"/>
    </source>
</evidence>
<protein>
    <submittedName>
        <fullName evidence="2">Uncharacterized protein</fullName>
    </submittedName>
</protein>
<proteinExistence type="predicted"/>
<dbReference type="RefSeq" id="XP_033683465.1">
    <property type="nucleotide sequence ID" value="XM_033833441.1"/>
</dbReference>
<accession>A0A6A6IDJ4</accession>